<accession>A0A971D0L8</accession>
<feature type="compositionally biased region" description="Gly residues" evidence="1">
    <location>
        <begin position="149"/>
        <end position="161"/>
    </location>
</feature>
<dbReference type="AlphaFoldDB" id="A0A971D0L8"/>
<evidence type="ECO:0000256" key="2">
    <source>
        <dbReference type="SAM" id="Phobius"/>
    </source>
</evidence>
<evidence type="ECO:0000313" key="4">
    <source>
        <dbReference type="Proteomes" id="UP000767327"/>
    </source>
</evidence>
<dbReference type="RefSeq" id="WP_273174765.1">
    <property type="nucleotide sequence ID" value="NZ_CP181270.1"/>
</dbReference>
<feature type="transmembrane region" description="Helical" evidence="2">
    <location>
        <begin position="186"/>
        <end position="212"/>
    </location>
</feature>
<reference evidence="3" key="2">
    <citation type="submission" date="2020-01" db="EMBL/GenBank/DDBJ databases">
        <authorList>
            <person name="Campanaro S."/>
        </authorList>
    </citation>
    <scope>NUCLEOTIDE SEQUENCE</scope>
    <source>
        <strain evidence="3">AS01afH2WH_6</strain>
    </source>
</reference>
<name>A0A971D0L8_9BIFI</name>
<comment type="caution">
    <text evidence="3">The sequence shown here is derived from an EMBL/GenBank/DDBJ whole genome shotgun (WGS) entry which is preliminary data.</text>
</comment>
<feature type="region of interest" description="Disordered" evidence="1">
    <location>
        <begin position="1"/>
        <end position="171"/>
    </location>
</feature>
<sequence length="272" mass="28864">MEEAATNENNSNEGLQPDSDMQQSGPERIPGSSPLPNQPLGDADPGEGAPYSGDDSARKTETAQSAPEYGERATPEYGALKSQYPGWNPYVYGQPEPERKDAETQQHATSANPFTGLHRPSGTGESSNGTSSQQAGSNHPGFNPASLNPGGGQSRMSGGKGQPRFLGGVNLDDPNQNPMYGRWDPYAVISFITVFFMALPIFPLIIGIIAIYRTTVFHMKGRGLAIAAVVIAIIELITLAVMMYFGISTDELISMLQSWAASNSGSGTSFSA</sequence>
<evidence type="ECO:0000313" key="3">
    <source>
        <dbReference type="EMBL" id="NLT80520.1"/>
    </source>
</evidence>
<keyword evidence="2" id="KW-0472">Membrane</keyword>
<keyword evidence="2" id="KW-0812">Transmembrane</keyword>
<dbReference type="Proteomes" id="UP000767327">
    <property type="component" value="Unassembled WGS sequence"/>
</dbReference>
<protein>
    <recommendedName>
        <fullName evidence="5">DUF4190 domain-containing protein</fullName>
    </recommendedName>
</protein>
<evidence type="ECO:0008006" key="5">
    <source>
        <dbReference type="Google" id="ProtNLM"/>
    </source>
</evidence>
<feature type="compositionally biased region" description="Low complexity" evidence="1">
    <location>
        <begin position="1"/>
        <end position="13"/>
    </location>
</feature>
<evidence type="ECO:0000256" key="1">
    <source>
        <dbReference type="SAM" id="MobiDB-lite"/>
    </source>
</evidence>
<gene>
    <name evidence="3" type="ORF">GXW98_09630</name>
</gene>
<organism evidence="3 4">
    <name type="scientific">Bifidobacterium crudilactis</name>
    <dbReference type="NCBI Taxonomy" id="327277"/>
    <lineage>
        <taxon>Bacteria</taxon>
        <taxon>Bacillati</taxon>
        <taxon>Actinomycetota</taxon>
        <taxon>Actinomycetes</taxon>
        <taxon>Bifidobacteriales</taxon>
        <taxon>Bifidobacteriaceae</taxon>
        <taxon>Bifidobacterium</taxon>
    </lineage>
</organism>
<feature type="compositionally biased region" description="Low complexity" evidence="1">
    <location>
        <begin position="121"/>
        <end position="132"/>
    </location>
</feature>
<reference evidence="3" key="1">
    <citation type="journal article" date="2020" name="Biotechnol. Biofuels">
        <title>New insights from the biogas microbiome by comprehensive genome-resolved metagenomics of nearly 1600 species originating from multiple anaerobic digesters.</title>
        <authorList>
            <person name="Campanaro S."/>
            <person name="Treu L."/>
            <person name="Rodriguez-R L.M."/>
            <person name="Kovalovszki A."/>
            <person name="Ziels R.M."/>
            <person name="Maus I."/>
            <person name="Zhu X."/>
            <person name="Kougias P.G."/>
            <person name="Basile A."/>
            <person name="Luo G."/>
            <person name="Schluter A."/>
            <person name="Konstantinidis K.T."/>
            <person name="Angelidaki I."/>
        </authorList>
    </citation>
    <scope>NUCLEOTIDE SEQUENCE</scope>
    <source>
        <strain evidence="3">AS01afH2WH_6</strain>
    </source>
</reference>
<proteinExistence type="predicted"/>
<dbReference type="EMBL" id="JAAXZR010000028">
    <property type="protein sequence ID" value="NLT80520.1"/>
    <property type="molecule type" value="Genomic_DNA"/>
</dbReference>
<keyword evidence="2" id="KW-1133">Transmembrane helix</keyword>
<feature type="transmembrane region" description="Helical" evidence="2">
    <location>
        <begin position="224"/>
        <end position="247"/>
    </location>
</feature>